<dbReference type="AlphaFoldDB" id="A0A6A5ZUR2"/>
<protein>
    <recommendedName>
        <fullName evidence="2">alpha-galactosidase</fullName>
        <ecNumber evidence="2">3.2.1.22</ecNumber>
    </recommendedName>
</protein>
<organism evidence="5 6">
    <name type="scientific">Lophiotrema nucula</name>
    <dbReference type="NCBI Taxonomy" id="690887"/>
    <lineage>
        <taxon>Eukaryota</taxon>
        <taxon>Fungi</taxon>
        <taxon>Dikarya</taxon>
        <taxon>Ascomycota</taxon>
        <taxon>Pezizomycotina</taxon>
        <taxon>Dothideomycetes</taxon>
        <taxon>Pleosporomycetidae</taxon>
        <taxon>Pleosporales</taxon>
        <taxon>Lophiotremataceae</taxon>
        <taxon>Lophiotrema</taxon>
    </lineage>
</organism>
<feature type="domain" description="Glycoside-hydrolase family GH114 TIM-barrel" evidence="4">
    <location>
        <begin position="70"/>
        <end position="262"/>
    </location>
</feature>
<dbReference type="EC" id="3.2.1.22" evidence="2"/>
<dbReference type="Proteomes" id="UP000799770">
    <property type="component" value="Unassembled WGS sequence"/>
</dbReference>
<dbReference type="SUPFAM" id="SSF51445">
    <property type="entry name" value="(Trans)glycosidases"/>
    <property type="match status" value="1"/>
</dbReference>
<dbReference type="GO" id="GO:0004557">
    <property type="term" value="F:alpha-galactosidase activity"/>
    <property type="evidence" value="ECO:0007669"/>
    <property type="project" value="UniProtKB-EC"/>
</dbReference>
<dbReference type="Pfam" id="PF03537">
    <property type="entry name" value="Glyco_hydro_114"/>
    <property type="match status" value="1"/>
</dbReference>
<sequence>MLRTLPIFASLIGRFALTNAIPTGDLPLSDAVEAQRIDPRQTAYWKPPMKSNIQFILTGIPDVDEDFIRPNAGIYEVDMFYTPDTTIKKMNDLGQKVICYFSAATAENWRDDYSQFQRQDLGKELPDWPGERYLDIRRDNVFKVIQKRIDLAKQKGCNAIEPDNVDVYSNDNGFTPAIVPDDTIKYLHKVSAYARSLGMSVGIKNCVEILGDIFDDVDFAISEQCVQYLNCTAYANFTTAPAPGKEGKPVFEVEYVNYTYTGEWSDDGVALTPTAFRTQNVDFPGLKDEKLRRKLCNLDEPGVTVDSPYLKINTIIKTLALDGFIMFCDGSVERTRTKDVGQKKNAGDMVVRRGWAREKMWRRSMGLPV</sequence>
<dbReference type="EMBL" id="ML977310">
    <property type="protein sequence ID" value="KAF2123239.1"/>
    <property type="molecule type" value="Genomic_DNA"/>
</dbReference>
<dbReference type="PANTHER" id="PTHR35273">
    <property type="entry name" value="ALPHA-1,4 POLYGALACTOSAMINIDASE, PUTATIVE (AFU_ORTHOLOGUE AFUA_3G07890)-RELATED"/>
    <property type="match status" value="1"/>
</dbReference>
<dbReference type="OrthoDB" id="2108802at2759"/>
<evidence type="ECO:0000256" key="3">
    <source>
        <dbReference type="SAM" id="SignalP"/>
    </source>
</evidence>
<dbReference type="InterPro" id="IPR017853">
    <property type="entry name" value="GH"/>
</dbReference>
<accession>A0A6A5ZUR2</accession>
<evidence type="ECO:0000313" key="6">
    <source>
        <dbReference type="Proteomes" id="UP000799770"/>
    </source>
</evidence>
<feature type="signal peptide" evidence="3">
    <location>
        <begin position="1"/>
        <end position="20"/>
    </location>
</feature>
<keyword evidence="5" id="KW-0378">Hydrolase</keyword>
<evidence type="ECO:0000256" key="2">
    <source>
        <dbReference type="ARBA" id="ARBA00012755"/>
    </source>
</evidence>
<keyword evidence="6" id="KW-1185">Reference proteome</keyword>
<dbReference type="Gene3D" id="3.20.20.70">
    <property type="entry name" value="Aldolase class I"/>
    <property type="match status" value="1"/>
</dbReference>
<evidence type="ECO:0000259" key="4">
    <source>
        <dbReference type="Pfam" id="PF03537"/>
    </source>
</evidence>
<reference evidence="5" key="1">
    <citation type="journal article" date="2020" name="Stud. Mycol.">
        <title>101 Dothideomycetes genomes: a test case for predicting lifestyles and emergence of pathogens.</title>
        <authorList>
            <person name="Haridas S."/>
            <person name="Albert R."/>
            <person name="Binder M."/>
            <person name="Bloem J."/>
            <person name="Labutti K."/>
            <person name="Salamov A."/>
            <person name="Andreopoulos B."/>
            <person name="Baker S."/>
            <person name="Barry K."/>
            <person name="Bills G."/>
            <person name="Bluhm B."/>
            <person name="Cannon C."/>
            <person name="Castanera R."/>
            <person name="Culley D."/>
            <person name="Daum C."/>
            <person name="Ezra D."/>
            <person name="Gonzalez J."/>
            <person name="Henrissat B."/>
            <person name="Kuo A."/>
            <person name="Liang C."/>
            <person name="Lipzen A."/>
            <person name="Lutzoni F."/>
            <person name="Magnuson J."/>
            <person name="Mondo S."/>
            <person name="Nolan M."/>
            <person name="Ohm R."/>
            <person name="Pangilinan J."/>
            <person name="Park H.-J."/>
            <person name="Ramirez L."/>
            <person name="Alfaro M."/>
            <person name="Sun H."/>
            <person name="Tritt A."/>
            <person name="Yoshinaga Y."/>
            <person name="Zwiers L.-H."/>
            <person name="Turgeon B."/>
            <person name="Goodwin S."/>
            <person name="Spatafora J."/>
            <person name="Crous P."/>
            <person name="Grigoriev I."/>
        </authorList>
    </citation>
    <scope>NUCLEOTIDE SEQUENCE</scope>
    <source>
        <strain evidence="5">CBS 627.86</strain>
    </source>
</reference>
<dbReference type="PANTHER" id="PTHR35273:SF2">
    <property type="entry name" value="ALPHA-GALACTOSIDASE"/>
    <property type="match status" value="1"/>
</dbReference>
<dbReference type="InterPro" id="IPR013785">
    <property type="entry name" value="Aldolase_TIM"/>
</dbReference>
<dbReference type="InterPro" id="IPR004352">
    <property type="entry name" value="GH114_TIM-barrel"/>
</dbReference>
<evidence type="ECO:0000256" key="1">
    <source>
        <dbReference type="ARBA" id="ARBA00001255"/>
    </source>
</evidence>
<evidence type="ECO:0000313" key="5">
    <source>
        <dbReference type="EMBL" id="KAF2123239.1"/>
    </source>
</evidence>
<proteinExistence type="predicted"/>
<comment type="catalytic activity">
    <reaction evidence="1">
        <text>Hydrolysis of terminal, non-reducing alpha-D-galactose residues in alpha-D-galactosides, including galactose oligosaccharides, galactomannans and galactolipids.</text>
        <dbReference type="EC" id="3.2.1.22"/>
    </reaction>
</comment>
<name>A0A6A5ZUR2_9PLEO</name>
<keyword evidence="3" id="KW-0732">Signal</keyword>
<feature type="chain" id="PRO_5025501955" description="alpha-galactosidase" evidence="3">
    <location>
        <begin position="21"/>
        <end position="369"/>
    </location>
</feature>
<gene>
    <name evidence="5" type="ORF">BDV96DRAFT_481484</name>
</gene>